<evidence type="ECO:0000256" key="1">
    <source>
        <dbReference type="SAM" id="Phobius"/>
    </source>
</evidence>
<keyword evidence="1" id="KW-1133">Transmembrane helix</keyword>
<dbReference type="Proteomes" id="UP000029079">
    <property type="component" value="Chromosome"/>
</dbReference>
<dbReference type="KEGG" id="wct:WS74_0159"/>
<dbReference type="KEGG" id="wci:WS105_0158"/>
<dbReference type="KEGG" id="wce:WS08_0159"/>
<gene>
    <name evidence="2" type="ORF">WS74_0159</name>
</gene>
<reference evidence="3" key="2">
    <citation type="submission" date="2014-08" db="EMBL/GenBank/DDBJ databases">
        <title>Complete genome of Weissella ceti strain WS74 isolated from diseased rainbow trout in Brazil.</title>
        <authorList>
            <person name="Figueiredo H.C.P."/>
            <person name="Leal C.A.G."/>
            <person name="Pereira F.L."/>
            <person name="Soares S.C."/>
            <person name="Dorella F.A."/>
            <person name="Carvalho A.F."/>
            <person name="Azevedo V.A.C."/>
        </authorList>
    </citation>
    <scope>NUCLEOTIDE SEQUENCE [LARGE SCALE GENOMIC DNA]</scope>
    <source>
        <strain evidence="3">WS74</strain>
    </source>
</reference>
<evidence type="ECO:0000313" key="2">
    <source>
        <dbReference type="EMBL" id="AIM62411.1"/>
    </source>
</evidence>
<keyword evidence="3" id="KW-1185">Reference proteome</keyword>
<sequence>MFKKVMSIIIWPILAYSLFVLLEFVTALTLDDDILTVAKQDTAAFILLFFSLFVFFITISVVALFFNHRYFEIKGTYDGASAVLNLITTFTSVTTLVVQFAGGEVPKGFLTLTLATILLAMALSITSHLLKWQRARDIRKRVQKKSSNAS</sequence>
<feature type="transmembrane region" description="Helical" evidence="1">
    <location>
        <begin position="108"/>
        <end position="130"/>
    </location>
</feature>
<dbReference type="EMBL" id="CP009223">
    <property type="protein sequence ID" value="AIM62411.1"/>
    <property type="molecule type" value="Genomic_DNA"/>
</dbReference>
<keyword evidence="1" id="KW-0812">Transmembrane</keyword>
<evidence type="ECO:0000313" key="3">
    <source>
        <dbReference type="Proteomes" id="UP000029079"/>
    </source>
</evidence>
<feature type="transmembrane region" description="Helical" evidence="1">
    <location>
        <begin position="79"/>
        <end position="102"/>
    </location>
</feature>
<protein>
    <submittedName>
        <fullName evidence="2">Uncharacterized protein</fullName>
    </submittedName>
</protein>
<reference evidence="2 3" key="1">
    <citation type="journal article" date="2014" name="Genome Announc.">
        <title>Complete Genome Sequences of Fish Pathogenic Weissella ceti Strains WS74 and WS105.</title>
        <authorList>
            <person name="Figueiredo H.C."/>
            <person name="Leal C.A."/>
            <person name="Dorella F.A."/>
            <person name="Carvalho A.F."/>
            <person name="Soares S.C."/>
            <person name="Pereira F.L."/>
            <person name="Azevedo V.A."/>
        </authorList>
    </citation>
    <scope>NUCLEOTIDE SEQUENCE [LARGE SCALE GENOMIC DNA]</scope>
    <source>
        <strain evidence="2 3">WS74</strain>
    </source>
</reference>
<name>A0A075TYV3_9LACO</name>
<organism evidence="2 3">
    <name type="scientific">Weissella ceti</name>
    <dbReference type="NCBI Taxonomy" id="759620"/>
    <lineage>
        <taxon>Bacteria</taxon>
        <taxon>Bacillati</taxon>
        <taxon>Bacillota</taxon>
        <taxon>Bacilli</taxon>
        <taxon>Lactobacillales</taxon>
        <taxon>Lactobacillaceae</taxon>
        <taxon>Weissella</taxon>
    </lineage>
</organism>
<dbReference type="PATRIC" id="fig|759620.7.peg.146"/>
<feature type="transmembrane region" description="Helical" evidence="1">
    <location>
        <begin position="43"/>
        <end position="67"/>
    </location>
</feature>
<proteinExistence type="predicted"/>
<accession>A0A075TYV3</accession>
<dbReference type="AlphaFoldDB" id="A0A075TYV3"/>
<keyword evidence="1" id="KW-0472">Membrane</keyword>